<reference evidence="3 4" key="1">
    <citation type="submission" date="2020-04" db="EMBL/GenBank/DDBJ databases">
        <title>Massilia sp. nov., a cold adapted bacteria isolated from Arctic soil.</title>
        <authorList>
            <person name="Son J."/>
            <person name="Ka J.-O."/>
        </authorList>
    </citation>
    <scope>NUCLEOTIDE SEQUENCE [LARGE SCALE GENOMIC DNA]</scope>
    <source>
        <strain evidence="3 4">ML15P13</strain>
    </source>
</reference>
<dbReference type="InterPro" id="IPR013424">
    <property type="entry name" value="Ice-binding_C"/>
</dbReference>
<evidence type="ECO:0000313" key="3">
    <source>
        <dbReference type="EMBL" id="NNG25616.1"/>
    </source>
</evidence>
<dbReference type="InterPro" id="IPR018247">
    <property type="entry name" value="EF_Hand_1_Ca_BS"/>
</dbReference>
<evidence type="ECO:0000313" key="4">
    <source>
        <dbReference type="Proteomes" id="UP000533905"/>
    </source>
</evidence>
<accession>A0A7Y2P2H2</accession>
<evidence type="ECO:0000259" key="2">
    <source>
        <dbReference type="Pfam" id="PF07589"/>
    </source>
</evidence>
<dbReference type="PROSITE" id="PS00018">
    <property type="entry name" value="EF_HAND_1"/>
    <property type="match status" value="1"/>
</dbReference>
<protein>
    <submittedName>
        <fullName evidence="3">PEP-CTERM sorting domain-containing protein</fullName>
    </submittedName>
</protein>
<dbReference type="Pfam" id="PF07589">
    <property type="entry name" value="PEP-CTERM"/>
    <property type="match status" value="1"/>
</dbReference>
<feature type="chain" id="PRO_5031532448" evidence="1">
    <location>
        <begin position="20"/>
        <end position="195"/>
    </location>
</feature>
<keyword evidence="1" id="KW-0732">Signal</keyword>
<comment type="caution">
    <text evidence="3">The sequence shown here is derived from an EMBL/GenBank/DDBJ whole genome shotgun (WGS) entry which is preliminary data.</text>
</comment>
<keyword evidence="4" id="KW-1185">Reference proteome</keyword>
<sequence length="195" mass="21015">MKKLLPSAVLALCCTAAHADPVSWGFSFNGFYDSVSSSFLPQEVITGSFRGDDLNGDGLLAKDELVSLVVGELDYIACAGSSNAYYQCGATSFSFSQDSGLNFSVGSYGSDPEGWVGGGRLITTGDQHYAYDFNPGMTVERHLYWTSDTRLSMTSMMAAVPEPQTWAMFGLGLLGLAWRVRRNVGWAGLPARAFE</sequence>
<gene>
    <name evidence="3" type="ORF">HGB41_21770</name>
</gene>
<proteinExistence type="predicted"/>
<dbReference type="NCBIfam" id="TIGR02595">
    <property type="entry name" value="PEP_CTERM"/>
    <property type="match status" value="1"/>
</dbReference>
<name>A0A7Y2P2H2_9BURK</name>
<organism evidence="3 4">
    <name type="scientific">Telluria aromaticivorans</name>
    <dbReference type="NCBI Taxonomy" id="2725995"/>
    <lineage>
        <taxon>Bacteria</taxon>
        <taxon>Pseudomonadati</taxon>
        <taxon>Pseudomonadota</taxon>
        <taxon>Betaproteobacteria</taxon>
        <taxon>Burkholderiales</taxon>
        <taxon>Oxalobacteraceae</taxon>
        <taxon>Telluria group</taxon>
        <taxon>Telluria</taxon>
    </lineage>
</organism>
<dbReference type="RefSeq" id="WP_171088399.1">
    <property type="nucleotide sequence ID" value="NZ_JABAIV010000011.1"/>
</dbReference>
<dbReference type="AlphaFoldDB" id="A0A7Y2P2H2"/>
<feature type="domain" description="Ice-binding protein C-terminal" evidence="2">
    <location>
        <begin position="159"/>
        <end position="182"/>
    </location>
</feature>
<dbReference type="EMBL" id="JABAIV010000011">
    <property type="protein sequence ID" value="NNG25616.1"/>
    <property type="molecule type" value="Genomic_DNA"/>
</dbReference>
<evidence type="ECO:0000256" key="1">
    <source>
        <dbReference type="SAM" id="SignalP"/>
    </source>
</evidence>
<feature type="signal peptide" evidence="1">
    <location>
        <begin position="1"/>
        <end position="19"/>
    </location>
</feature>
<dbReference type="Proteomes" id="UP000533905">
    <property type="component" value="Unassembled WGS sequence"/>
</dbReference>